<name>A0AAD9VTJ8_9HYME</name>
<gene>
    <name evidence="4" type="ORF">KPH14_001466</name>
</gene>
<feature type="chain" id="PRO_5042190475" evidence="3">
    <location>
        <begin position="22"/>
        <end position="725"/>
    </location>
</feature>
<evidence type="ECO:0000313" key="4">
    <source>
        <dbReference type="EMBL" id="KAK2586204.1"/>
    </source>
</evidence>
<evidence type="ECO:0000256" key="2">
    <source>
        <dbReference type="SAM" id="Phobius"/>
    </source>
</evidence>
<feature type="signal peptide" evidence="3">
    <location>
        <begin position="1"/>
        <end position="21"/>
    </location>
</feature>
<dbReference type="Proteomes" id="UP001258017">
    <property type="component" value="Unassembled WGS sequence"/>
</dbReference>
<keyword evidence="2" id="KW-0472">Membrane</keyword>
<keyword evidence="3" id="KW-0732">Signal</keyword>
<keyword evidence="2" id="KW-1133">Transmembrane helix</keyword>
<evidence type="ECO:0000313" key="5">
    <source>
        <dbReference type="Proteomes" id="UP001258017"/>
    </source>
</evidence>
<reference evidence="4" key="2">
    <citation type="journal article" date="2023" name="Commun. Biol.">
        <title>Intrasexual cuticular hydrocarbon dimorphism in a wasp sheds light on hydrocarbon biosynthesis genes in Hymenoptera.</title>
        <authorList>
            <person name="Moris V.C."/>
            <person name="Podsiadlowski L."/>
            <person name="Martin S."/>
            <person name="Oeyen J.P."/>
            <person name="Donath A."/>
            <person name="Petersen M."/>
            <person name="Wilbrandt J."/>
            <person name="Misof B."/>
            <person name="Liedtke D."/>
            <person name="Thamm M."/>
            <person name="Scheiner R."/>
            <person name="Schmitt T."/>
            <person name="Niehuis O."/>
        </authorList>
    </citation>
    <scope>NUCLEOTIDE SEQUENCE</scope>
    <source>
        <strain evidence="4">GBR_01_08_01A</strain>
    </source>
</reference>
<feature type="transmembrane region" description="Helical" evidence="2">
    <location>
        <begin position="673"/>
        <end position="698"/>
    </location>
</feature>
<evidence type="ECO:0000256" key="1">
    <source>
        <dbReference type="SAM" id="MobiDB-lite"/>
    </source>
</evidence>
<proteinExistence type="predicted"/>
<sequence length="725" mass="82734">MESQIVTTFLLVFYLLHDCSANESVKETILIDNKVSIKNGELGRESVSQETRPRKSFNIEIETSWGNRTVIGSLRDCVSRKKSSSLEEIRIFRYCSQNGPLHDRGKNPILRVNLIRTSTTEYLEKTTENFIRETESINALKNKTKATEGKENVFTENCRIHLDPNCDTAENNENFNYREWFLHPAAINHYDSDTNFTHDKEIIREINSSGHEIISFDVNKSTIGIYILVEGDFSNVSIEIPIDTKQESTGPTTLSMAQRENAQGVEIVALNAPPGGWRLKLTGEGASKYSFLAAAKEIRKKRDRSNPKYELLDVTTMPRDSESLIEENHTNYNASYKKNLRNLDNIEIFDESMQDNRRIFTSDDSLEDSGIRNERNKTELHVENLSPPFSSIQSEEQSEKEKIQSRLSNDPPSKIVFENNDAQTNMSISRMMENVNNQELTEEFARIGNDEKEEKRRIVVELNENSNLFVRPGTIHRIIFDVTNNHYQTIGCYFKVRSLPLAVYNVQPLYTWIFAGRTVNVFVDVEVPRRTNEDVINTLTLYVQGSEIIEKSVYLYVEGTIPNVVDDAKPSIEYTFNNNCMGKLSKDRCMKSRWSVDIRVQDSGSGLKSVRASPNELYPSTEFISGTRNLVTFYYSATCCSTQAKITATDLRNNVNTYTIDVTAWDNLSEAEIAAIVVGALLILLLIILIIILIVYCVTKRKSHDLPYTQRYGSRPPARAERTSF</sequence>
<protein>
    <submittedName>
        <fullName evidence="4">Uncharacterized protein</fullName>
    </submittedName>
</protein>
<keyword evidence="5" id="KW-1185">Reference proteome</keyword>
<comment type="caution">
    <text evidence="4">The sequence shown here is derived from an EMBL/GenBank/DDBJ whole genome shotgun (WGS) entry which is preliminary data.</text>
</comment>
<reference evidence="4" key="1">
    <citation type="submission" date="2021-08" db="EMBL/GenBank/DDBJ databases">
        <authorList>
            <person name="Misof B."/>
            <person name="Oliver O."/>
            <person name="Podsiadlowski L."/>
            <person name="Donath A."/>
            <person name="Peters R."/>
            <person name="Mayer C."/>
            <person name="Rust J."/>
            <person name="Gunkel S."/>
            <person name="Lesny P."/>
            <person name="Martin S."/>
            <person name="Oeyen J.P."/>
            <person name="Petersen M."/>
            <person name="Panagiotis P."/>
            <person name="Wilbrandt J."/>
            <person name="Tanja T."/>
        </authorList>
    </citation>
    <scope>NUCLEOTIDE SEQUENCE</scope>
    <source>
        <strain evidence="4">GBR_01_08_01A</strain>
        <tissue evidence="4">Thorax + abdomen</tissue>
    </source>
</reference>
<dbReference type="EMBL" id="JAIFRP010000014">
    <property type="protein sequence ID" value="KAK2586204.1"/>
    <property type="molecule type" value="Genomic_DNA"/>
</dbReference>
<accession>A0AAD9VTJ8</accession>
<feature type="region of interest" description="Disordered" evidence="1">
    <location>
        <begin position="384"/>
        <end position="415"/>
    </location>
</feature>
<organism evidence="4 5">
    <name type="scientific">Odynerus spinipes</name>
    <dbReference type="NCBI Taxonomy" id="1348599"/>
    <lineage>
        <taxon>Eukaryota</taxon>
        <taxon>Metazoa</taxon>
        <taxon>Ecdysozoa</taxon>
        <taxon>Arthropoda</taxon>
        <taxon>Hexapoda</taxon>
        <taxon>Insecta</taxon>
        <taxon>Pterygota</taxon>
        <taxon>Neoptera</taxon>
        <taxon>Endopterygota</taxon>
        <taxon>Hymenoptera</taxon>
        <taxon>Apocrita</taxon>
        <taxon>Aculeata</taxon>
        <taxon>Vespoidea</taxon>
        <taxon>Vespidae</taxon>
        <taxon>Eumeninae</taxon>
        <taxon>Odynerus</taxon>
    </lineage>
</organism>
<keyword evidence="2" id="KW-0812">Transmembrane</keyword>
<evidence type="ECO:0000256" key="3">
    <source>
        <dbReference type="SAM" id="SignalP"/>
    </source>
</evidence>
<dbReference type="AlphaFoldDB" id="A0AAD9VTJ8"/>